<evidence type="ECO:0000256" key="1">
    <source>
        <dbReference type="ARBA" id="ARBA00022950"/>
    </source>
</evidence>
<evidence type="ECO:0000256" key="2">
    <source>
        <dbReference type="ARBA" id="ARBA00023009"/>
    </source>
</evidence>
<evidence type="ECO:0000313" key="5">
    <source>
        <dbReference type="EMBL" id="CAB5194770.1"/>
    </source>
</evidence>
<keyword evidence="1" id="KW-1188">Viral release from host cell</keyword>
<keyword evidence="2" id="KW-1162">Viral penetration into host cytoplasm</keyword>
<keyword evidence="2" id="KW-1171">Viral genome ejection through host cell envelope</keyword>
<organism evidence="5">
    <name type="scientific">uncultured Caudovirales phage</name>
    <dbReference type="NCBI Taxonomy" id="2100421"/>
    <lineage>
        <taxon>Viruses</taxon>
        <taxon>Duplodnaviria</taxon>
        <taxon>Heunggongvirae</taxon>
        <taxon>Uroviricota</taxon>
        <taxon>Caudoviricetes</taxon>
        <taxon>Peduoviridae</taxon>
        <taxon>Maltschvirus</taxon>
        <taxon>Maltschvirus maltsch</taxon>
    </lineage>
</organism>
<proteinExistence type="predicted"/>
<evidence type="ECO:0000256" key="4">
    <source>
        <dbReference type="SAM" id="MobiDB-lite"/>
    </source>
</evidence>
<name>A0A6J7WES1_9CAUD</name>
<evidence type="ECO:0000256" key="3">
    <source>
        <dbReference type="ARBA" id="ARBA00023219"/>
    </source>
</evidence>
<dbReference type="Pfam" id="PF04860">
    <property type="entry name" value="Phage_portal"/>
    <property type="match status" value="1"/>
</dbReference>
<dbReference type="EMBL" id="LR798215">
    <property type="protein sequence ID" value="CAB5194770.1"/>
    <property type="molecule type" value="Genomic_DNA"/>
</dbReference>
<feature type="compositionally biased region" description="Polar residues" evidence="4">
    <location>
        <begin position="395"/>
        <end position="405"/>
    </location>
</feature>
<feature type="region of interest" description="Disordered" evidence="4">
    <location>
        <begin position="374"/>
        <end position="405"/>
    </location>
</feature>
<reference evidence="5" key="1">
    <citation type="submission" date="2020-05" db="EMBL/GenBank/DDBJ databases">
        <authorList>
            <person name="Chiriac C."/>
            <person name="Salcher M."/>
            <person name="Ghai R."/>
            <person name="Kavagutti S V."/>
        </authorList>
    </citation>
    <scope>NUCLEOTIDE SEQUENCE</scope>
</reference>
<accession>A0A6J7WES1</accession>
<sequence>MISLDSQIQIANPLAASPRLATKVGEYPQMTFDELFAVARTGTSDRKPVEPCKVGVVRLALRWIAKKAAKCPIGVRLKGADDTEPERTHELVQIWDASNPTKIIQRVLDDLYLHGKGNALLYKVRDDASKRVVQLKPLNIKKCNRDPLMGVWKYNGTPLLPDNLVWISLGADPDDPDLGVDQWEGFEDDLRTLREEGTYTADVLINGGVVGLAITKDDPQTILSGEAIKRLRREAKDMTTGQNRGSALVSGTGLRVQEIGSTPEKMALDKLTQGAQARVAGNLQVALMVLGLSDPGKTYSNLQEANRGSYRTSVISFHDLLAEALGRDLLPDVGSDPRQEEVVWIYEDQEEFQEDLDRAASRIVKLVGAPILTPNEGRAKLGEPPSDDPSADTLAKSSTQPQPAP</sequence>
<dbReference type="InterPro" id="IPR006944">
    <property type="entry name" value="Phage/GTA_portal"/>
</dbReference>
<protein>
    <submittedName>
        <fullName evidence="5">Portal_HK97, phage portal protein, HK97 family</fullName>
    </submittedName>
</protein>
<keyword evidence="2" id="KW-1160">Virus entry into host cell</keyword>
<keyword evidence="1" id="KW-0118">Viral capsid assembly</keyword>
<gene>
    <name evidence="5" type="ORF">UFOVP178_32</name>
</gene>
<keyword evidence="3" id="KW-0231">Viral genome packaging</keyword>